<dbReference type="InterPro" id="IPR000668">
    <property type="entry name" value="Peptidase_C1A_C"/>
</dbReference>
<comment type="similarity">
    <text evidence="1">Belongs to the peptidase C1 family.</text>
</comment>
<organism evidence="3 4">
    <name type="scientific">Anaeramoeba ignava</name>
    <name type="common">Anaerobic marine amoeba</name>
    <dbReference type="NCBI Taxonomy" id="1746090"/>
    <lineage>
        <taxon>Eukaryota</taxon>
        <taxon>Metamonada</taxon>
        <taxon>Anaeramoebidae</taxon>
        <taxon>Anaeramoeba</taxon>
    </lineage>
</organism>
<comment type="caution">
    <text evidence="3">The sequence shown here is derived from an EMBL/GenBank/DDBJ whole genome shotgun (WGS) entry which is preliminary data.</text>
</comment>
<dbReference type="InterPro" id="IPR013128">
    <property type="entry name" value="Peptidase_C1A"/>
</dbReference>
<dbReference type="InterPro" id="IPR013783">
    <property type="entry name" value="Ig-like_fold"/>
</dbReference>
<evidence type="ECO:0000313" key="3">
    <source>
        <dbReference type="EMBL" id="KAJ5072250.1"/>
    </source>
</evidence>
<evidence type="ECO:0000256" key="1">
    <source>
        <dbReference type="ARBA" id="ARBA00008455"/>
    </source>
</evidence>
<dbReference type="SUPFAM" id="SSF54001">
    <property type="entry name" value="Cysteine proteinases"/>
    <property type="match status" value="1"/>
</dbReference>
<proteinExistence type="inferred from homology"/>
<dbReference type="PANTHER" id="PTHR12411">
    <property type="entry name" value="CYSTEINE PROTEASE FAMILY C1-RELATED"/>
    <property type="match status" value="1"/>
</dbReference>
<dbReference type="Pfam" id="PF00112">
    <property type="entry name" value="Peptidase_C1"/>
    <property type="match status" value="1"/>
</dbReference>
<reference evidence="3" key="1">
    <citation type="submission" date="2022-10" db="EMBL/GenBank/DDBJ databases">
        <title>Novel sulphate-reducing endosymbionts in the free-living metamonad Anaeramoeba.</title>
        <authorList>
            <person name="Jerlstrom-Hultqvist J."/>
            <person name="Cepicka I."/>
            <person name="Gallot-Lavallee L."/>
            <person name="Salas-Leiva D."/>
            <person name="Curtis B.A."/>
            <person name="Zahonova K."/>
            <person name="Pipaliya S."/>
            <person name="Dacks J."/>
            <person name="Roger A.J."/>
        </authorList>
    </citation>
    <scope>NUCLEOTIDE SEQUENCE</scope>
    <source>
        <strain evidence="3">BMAN</strain>
    </source>
</reference>
<keyword evidence="4" id="KW-1185">Reference proteome</keyword>
<evidence type="ECO:0000313" key="4">
    <source>
        <dbReference type="Proteomes" id="UP001149090"/>
    </source>
</evidence>
<gene>
    <name evidence="3" type="ORF">M0811_01264</name>
</gene>
<dbReference type="EMBL" id="JAPDFW010000081">
    <property type="protein sequence ID" value="KAJ5072250.1"/>
    <property type="molecule type" value="Genomic_DNA"/>
</dbReference>
<protein>
    <submittedName>
        <fullName evidence="3">Serine-repeat antigen protein</fullName>
    </submittedName>
</protein>
<dbReference type="Proteomes" id="UP001149090">
    <property type="component" value="Unassembled WGS sequence"/>
</dbReference>
<dbReference type="OrthoDB" id="10253408at2759"/>
<feature type="domain" description="Peptidase C1A papain C-terminal" evidence="2">
    <location>
        <begin position="12"/>
        <end position="114"/>
    </location>
</feature>
<dbReference type="Gene3D" id="2.60.40.10">
    <property type="entry name" value="Immunoglobulins"/>
    <property type="match status" value="1"/>
</dbReference>
<dbReference type="GO" id="GO:0006508">
    <property type="term" value="P:proteolysis"/>
    <property type="evidence" value="ECO:0007669"/>
    <property type="project" value="InterPro"/>
</dbReference>
<sequence length="243" mass="26692">MIFMNGVLEVVLKESEATLETLVANNGPVSVAIYASSTFESYTSGAFASTDCYVNGETNHAVNVVGYLNNYDGYPVWIVRNSWGSGWGQNGYVYIRKGLTSYDGTSYPYGMCNIGMYLTQPQKPITSTLNSFGPVSNFDCSSNSTSWNCSWDSVSGATSYRFYHSSDGTTWNAVMNETTSTSFGNTEDPTNVYVAVRPMKSTSNYNQYGVTTDWSPIIPRGSPSTKIFFSLSSILLLFVFLLN</sequence>
<dbReference type="AlphaFoldDB" id="A0A9Q0LGY2"/>
<dbReference type="GO" id="GO:0008234">
    <property type="term" value="F:cysteine-type peptidase activity"/>
    <property type="evidence" value="ECO:0007669"/>
    <property type="project" value="InterPro"/>
</dbReference>
<dbReference type="Gene3D" id="3.90.70.10">
    <property type="entry name" value="Cysteine proteinases"/>
    <property type="match status" value="1"/>
</dbReference>
<dbReference type="InterPro" id="IPR038765">
    <property type="entry name" value="Papain-like_cys_pep_sf"/>
</dbReference>
<evidence type="ECO:0000259" key="2">
    <source>
        <dbReference type="Pfam" id="PF00112"/>
    </source>
</evidence>
<name>A0A9Q0LGY2_ANAIG</name>
<accession>A0A9Q0LGY2</accession>